<proteinExistence type="predicted"/>
<organism evidence="1 2">
    <name type="scientific">Aquilegia coerulea</name>
    <name type="common">Rocky mountain columbine</name>
    <dbReference type="NCBI Taxonomy" id="218851"/>
    <lineage>
        <taxon>Eukaryota</taxon>
        <taxon>Viridiplantae</taxon>
        <taxon>Streptophyta</taxon>
        <taxon>Embryophyta</taxon>
        <taxon>Tracheophyta</taxon>
        <taxon>Spermatophyta</taxon>
        <taxon>Magnoliopsida</taxon>
        <taxon>Ranunculales</taxon>
        <taxon>Ranunculaceae</taxon>
        <taxon>Thalictroideae</taxon>
        <taxon>Aquilegia</taxon>
    </lineage>
</organism>
<evidence type="ECO:0000313" key="2">
    <source>
        <dbReference type="Proteomes" id="UP000230069"/>
    </source>
</evidence>
<dbReference type="InParanoid" id="A0A2G5DR95"/>
<dbReference type="EMBL" id="KZ305033">
    <property type="protein sequence ID" value="PIA46044.1"/>
    <property type="molecule type" value="Genomic_DNA"/>
</dbReference>
<dbReference type="AlphaFoldDB" id="A0A2G5DR95"/>
<evidence type="ECO:0000313" key="1">
    <source>
        <dbReference type="EMBL" id="PIA46044.1"/>
    </source>
</evidence>
<reference evidence="1 2" key="1">
    <citation type="submission" date="2017-09" db="EMBL/GenBank/DDBJ databases">
        <title>WGS assembly of Aquilegia coerulea Goldsmith.</title>
        <authorList>
            <person name="Hodges S."/>
            <person name="Kramer E."/>
            <person name="Nordborg M."/>
            <person name="Tomkins J."/>
            <person name="Borevitz J."/>
            <person name="Derieg N."/>
            <person name="Yan J."/>
            <person name="Mihaltcheva S."/>
            <person name="Hayes R.D."/>
            <person name="Rokhsar D."/>
        </authorList>
    </citation>
    <scope>NUCLEOTIDE SEQUENCE [LARGE SCALE GENOMIC DNA]</scope>
    <source>
        <strain evidence="2">cv. Goldsmith</strain>
    </source>
</reference>
<name>A0A2G5DR95_AQUCA</name>
<protein>
    <submittedName>
        <fullName evidence="1">Uncharacterized protein</fullName>
    </submittedName>
</protein>
<accession>A0A2G5DR95</accession>
<dbReference type="Proteomes" id="UP000230069">
    <property type="component" value="Unassembled WGS sequence"/>
</dbReference>
<gene>
    <name evidence="1" type="ORF">AQUCO_01600367v1</name>
</gene>
<keyword evidence="2" id="KW-1185">Reference proteome</keyword>
<sequence>MLKCNVCKSKTKKFEKVNGLNSHRQVHKHTHKYSCKKSIRFNGERVKCGDLFVTENEKDGHERMNNLHS</sequence>